<sequence>MMTLDGDKSHLRAFHQYPPHFTTGYHIFHDDLEPRSGTALLESTRMSHTAKGQKENPFGTFLHGKKKSMGGTSQPQEGGEGNQGAEDEQGTMGPDTYRTQPQPLSGTAYEFESGTFMSKSGYVQGHGFLKQTRVTLNCIE</sequence>
<feature type="region of interest" description="Disordered" evidence="1">
    <location>
        <begin position="44"/>
        <end position="109"/>
    </location>
</feature>
<gene>
    <name evidence="2" type="ORF">DTER00134_LOCUS20500</name>
</gene>
<evidence type="ECO:0000313" key="2">
    <source>
        <dbReference type="EMBL" id="CAE0505427.1"/>
    </source>
</evidence>
<name>A0A7S3VSU5_DUNTE</name>
<organism evidence="2">
    <name type="scientific">Dunaliella tertiolecta</name>
    <name type="common">Green alga</name>
    <dbReference type="NCBI Taxonomy" id="3047"/>
    <lineage>
        <taxon>Eukaryota</taxon>
        <taxon>Viridiplantae</taxon>
        <taxon>Chlorophyta</taxon>
        <taxon>core chlorophytes</taxon>
        <taxon>Chlorophyceae</taxon>
        <taxon>CS clade</taxon>
        <taxon>Chlamydomonadales</taxon>
        <taxon>Dunaliellaceae</taxon>
        <taxon>Dunaliella</taxon>
    </lineage>
</organism>
<accession>A0A7S3VSU5</accession>
<reference evidence="2" key="1">
    <citation type="submission" date="2021-01" db="EMBL/GenBank/DDBJ databases">
        <authorList>
            <person name="Corre E."/>
            <person name="Pelletier E."/>
            <person name="Niang G."/>
            <person name="Scheremetjew M."/>
            <person name="Finn R."/>
            <person name="Kale V."/>
            <person name="Holt S."/>
            <person name="Cochrane G."/>
            <person name="Meng A."/>
            <person name="Brown T."/>
            <person name="Cohen L."/>
        </authorList>
    </citation>
    <scope>NUCLEOTIDE SEQUENCE</scope>
    <source>
        <strain evidence="2">CCMP1320</strain>
    </source>
</reference>
<dbReference type="EMBL" id="HBIP01033579">
    <property type="protein sequence ID" value="CAE0505427.1"/>
    <property type="molecule type" value="Transcribed_RNA"/>
</dbReference>
<proteinExistence type="predicted"/>
<evidence type="ECO:0000256" key="1">
    <source>
        <dbReference type="SAM" id="MobiDB-lite"/>
    </source>
</evidence>
<dbReference type="AlphaFoldDB" id="A0A7S3VSU5"/>
<protein>
    <submittedName>
        <fullName evidence="2">Uncharacterized protein</fullName>
    </submittedName>
</protein>